<reference evidence="2" key="2">
    <citation type="submission" date="2021-12" db="EMBL/GenBank/DDBJ databases">
        <title>Resequencing data analysis of finger millet.</title>
        <authorList>
            <person name="Hatakeyama M."/>
            <person name="Aluri S."/>
            <person name="Balachadran M.T."/>
            <person name="Sivarajan S.R."/>
            <person name="Poveda L."/>
            <person name="Shimizu-Inatsugi R."/>
            <person name="Schlapbach R."/>
            <person name="Sreeman S.M."/>
            <person name="Shimizu K.K."/>
        </authorList>
    </citation>
    <scope>NUCLEOTIDE SEQUENCE</scope>
</reference>
<feature type="region of interest" description="Disordered" evidence="1">
    <location>
        <begin position="1"/>
        <end position="29"/>
    </location>
</feature>
<protein>
    <submittedName>
        <fullName evidence="2">Uncharacterized protein</fullName>
    </submittedName>
</protein>
<dbReference type="EMBL" id="BQKI01000079">
    <property type="protein sequence ID" value="GJN27540.1"/>
    <property type="molecule type" value="Genomic_DNA"/>
</dbReference>
<evidence type="ECO:0000313" key="3">
    <source>
        <dbReference type="Proteomes" id="UP001054889"/>
    </source>
</evidence>
<accession>A0AAV5EZH2</accession>
<evidence type="ECO:0000256" key="1">
    <source>
        <dbReference type="SAM" id="MobiDB-lite"/>
    </source>
</evidence>
<evidence type="ECO:0000313" key="2">
    <source>
        <dbReference type="EMBL" id="GJN27540.1"/>
    </source>
</evidence>
<keyword evidence="3" id="KW-1185">Reference proteome</keyword>
<dbReference type="AlphaFoldDB" id="A0AAV5EZH2"/>
<organism evidence="2 3">
    <name type="scientific">Eleusine coracana subsp. coracana</name>
    <dbReference type="NCBI Taxonomy" id="191504"/>
    <lineage>
        <taxon>Eukaryota</taxon>
        <taxon>Viridiplantae</taxon>
        <taxon>Streptophyta</taxon>
        <taxon>Embryophyta</taxon>
        <taxon>Tracheophyta</taxon>
        <taxon>Spermatophyta</taxon>
        <taxon>Magnoliopsida</taxon>
        <taxon>Liliopsida</taxon>
        <taxon>Poales</taxon>
        <taxon>Poaceae</taxon>
        <taxon>PACMAD clade</taxon>
        <taxon>Chloridoideae</taxon>
        <taxon>Cynodonteae</taxon>
        <taxon>Eleusininae</taxon>
        <taxon>Eleusine</taxon>
    </lineage>
</organism>
<feature type="compositionally biased region" description="Basic and acidic residues" evidence="1">
    <location>
        <begin position="11"/>
        <end position="21"/>
    </location>
</feature>
<sequence length="112" mass="12692">MGTHWAAGSEEAVRRRWEESGGRVPHGYRRRGHNRLCAELSPSVEERRGGPRVSGRSNRVTVTPRPADELRDVCDLGRVSHPLLFAHESAHATERDVRMCRREGFHVASSQR</sequence>
<name>A0AAV5EZH2_ELECO</name>
<feature type="region of interest" description="Disordered" evidence="1">
    <location>
        <begin position="43"/>
        <end position="63"/>
    </location>
</feature>
<dbReference type="Proteomes" id="UP001054889">
    <property type="component" value="Unassembled WGS sequence"/>
</dbReference>
<reference evidence="2" key="1">
    <citation type="journal article" date="2018" name="DNA Res.">
        <title>Multiple hybrid de novo genome assembly of finger millet, an orphan allotetraploid crop.</title>
        <authorList>
            <person name="Hatakeyama M."/>
            <person name="Aluri S."/>
            <person name="Balachadran M.T."/>
            <person name="Sivarajan S.R."/>
            <person name="Patrignani A."/>
            <person name="Gruter S."/>
            <person name="Poveda L."/>
            <person name="Shimizu-Inatsugi R."/>
            <person name="Baeten J."/>
            <person name="Francoijs K.J."/>
            <person name="Nataraja K.N."/>
            <person name="Reddy Y.A.N."/>
            <person name="Phadnis S."/>
            <person name="Ravikumar R.L."/>
            <person name="Schlapbach R."/>
            <person name="Sreeman S.M."/>
            <person name="Shimizu K.K."/>
        </authorList>
    </citation>
    <scope>NUCLEOTIDE SEQUENCE</scope>
</reference>
<gene>
    <name evidence="2" type="primary">gb15570</name>
    <name evidence="2" type="ORF">PR202_gb15570</name>
</gene>
<comment type="caution">
    <text evidence="2">The sequence shown here is derived from an EMBL/GenBank/DDBJ whole genome shotgun (WGS) entry which is preliminary data.</text>
</comment>
<proteinExistence type="predicted"/>